<accession>A0A5B7HZC3</accession>
<dbReference type="AlphaFoldDB" id="A0A5B7HZC3"/>
<comment type="caution">
    <text evidence="1">The sequence shown here is derived from an EMBL/GenBank/DDBJ whole genome shotgun (WGS) entry which is preliminary data.</text>
</comment>
<organism evidence="1 2">
    <name type="scientific">Portunus trituberculatus</name>
    <name type="common">Swimming crab</name>
    <name type="synonym">Neptunus trituberculatus</name>
    <dbReference type="NCBI Taxonomy" id="210409"/>
    <lineage>
        <taxon>Eukaryota</taxon>
        <taxon>Metazoa</taxon>
        <taxon>Ecdysozoa</taxon>
        <taxon>Arthropoda</taxon>
        <taxon>Crustacea</taxon>
        <taxon>Multicrustacea</taxon>
        <taxon>Malacostraca</taxon>
        <taxon>Eumalacostraca</taxon>
        <taxon>Eucarida</taxon>
        <taxon>Decapoda</taxon>
        <taxon>Pleocyemata</taxon>
        <taxon>Brachyura</taxon>
        <taxon>Eubrachyura</taxon>
        <taxon>Portunoidea</taxon>
        <taxon>Portunidae</taxon>
        <taxon>Portuninae</taxon>
        <taxon>Portunus</taxon>
    </lineage>
</organism>
<sequence length="67" mass="7453">MDRIRTRAPGGPSDPKARIVSLYHSGPIFITISHIFPTTTVSDTISDETAKRYPMERAQSSLFLIFG</sequence>
<proteinExistence type="predicted"/>
<gene>
    <name evidence="1" type="ORF">E2C01_068963</name>
</gene>
<protein>
    <submittedName>
        <fullName evidence="1">Uncharacterized protein</fullName>
    </submittedName>
</protein>
<evidence type="ECO:0000313" key="1">
    <source>
        <dbReference type="EMBL" id="MPC74597.1"/>
    </source>
</evidence>
<evidence type="ECO:0000313" key="2">
    <source>
        <dbReference type="Proteomes" id="UP000324222"/>
    </source>
</evidence>
<reference evidence="1 2" key="1">
    <citation type="submission" date="2019-05" db="EMBL/GenBank/DDBJ databases">
        <title>Another draft genome of Portunus trituberculatus and its Hox gene families provides insights of decapod evolution.</title>
        <authorList>
            <person name="Jeong J.-H."/>
            <person name="Song I."/>
            <person name="Kim S."/>
            <person name="Choi T."/>
            <person name="Kim D."/>
            <person name="Ryu S."/>
            <person name="Kim W."/>
        </authorList>
    </citation>
    <scope>NUCLEOTIDE SEQUENCE [LARGE SCALE GENOMIC DNA]</scope>
    <source>
        <tissue evidence="1">Muscle</tissue>
    </source>
</reference>
<dbReference type="EMBL" id="VSRR010039255">
    <property type="protein sequence ID" value="MPC74597.1"/>
    <property type="molecule type" value="Genomic_DNA"/>
</dbReference>
<dbReference type="Proteomes" id="UP000324222">
    <property type="component" value="Unassembled WGS sequence"/>
</dbReference>
<keyword evidence="2" id="KW-1185">Reference proteome</keyword>
<name>A0A5B7HZC3_PORTR</name>